<reference evidence="3" key="1">
    <citation type="submission" date="2020-05" db="EMBL/GenBank/DDBJ databases">
        <authorList>
            <person name="Chiriac C."/>
            <person name="Salcher M."/>
            <person name="Ghai R."/>
            <person name="Kavagutti S V."/>
        </authorList>
    </citation>
    <scope>NUCLEOTIDE SEQUENCE</scope>
</reference>
<evidence type="ECO:0000313" key="3">
    <source>
        <dbReference type="EMBL" id="CAB4533335.1"/>
    </source>
</evidence>
<dbReference type="EMBL" id="CAEZSN010000002">
    <property type="protein sequence ID" value="CAB4533335.1"/>
    <property type="molecule type" value="Genomic_DNA"/>
</dbReference>
<dbReference type="GO" id="GO:0003824">
    <property type="term" value="F:catalytic activity"/>
    <property type="evidence" value="ECO:0007669"/>
    <property type="project" value="InterPro"/>
</dbReference>
<dbReference type="InterPro" id="IPR011698">
    <property type="entry name" value="GATase_3"/>
</dbReference>
<proteinExistence type="predicted"/>
<sequence>MANLTILHLYPSTLHLNGEAGNVLALKHRAELAGIKVTVKSLEIGEELPKVRPHLVFIGSGTLQATLTAAKQLVKLDRLIHRWVAQGTKVLAVGTGFDLVSQGLLLADGNNVAGLGLTNTTHRITGDHLVGEVVISGEFAGFINSDREISRVDDSLALGLVKHSDDSKLVDYLDGYADGKIWATNVQGPFLPMNPRFADEILGAIFPKYLKAGEARLVDSLASKARKAISIRVGN</sequence>
<dbReference type="SUPFAM" id="SSF52317">
    <property type="entry name" value="Class I glutamine amidotransferase-like"/>
    <property type="match status" value="1"/>
</dbReference>
<protein>
    <submittedName>
        <fullName evidence="3">Unannotated protein</fullName>
    </submittedName>
</protein>
<dbReference type="InterPro" id="IPR029062">
    <property type="entry name" value="Class_I_gatase-like"/>
</dbReference>
<keyword evidence="1" id="KW-0315">Glutamine amidotransferase</keyword>
<evidence type="ECO:0000256" key="1">
    <source>
        <dbReference type="ARBA" id="ARBA00022962"/>
    </source>
</evidence>
<name>A0A6J6B3B2_9ZZZZ</name>
<dbReference type="AlphaFoldDB" id="A0A6J6B3B2"/>
<gene>
    <name evidence="3" type="ORF">UFOPK1433_00043</name>
</gene>
<feature type="domain" description="CobB/CobQ-like glutamine amidotransferase" evidence="2">
    <location>
        <begin position="6"/>
        <end position="190"/>
    </location>
</feature>
<organism evidence="3">
    <name type="scientific">freshwater metagenome</name>
    <dbReference type="NCBI Taxonomy" id="449393"/>
    <lineage>
        <taxon>unclassified sequences</taxon>
        <taxon>metagenomes</taxon>
        <taxon>ecological metagenomes</taxon>
    </lineage>
</organism>
<dbReference type="Pfam" id="PF07685">
    <property type="entry name" value="GATase_3"/>
    <property type="match status" value="1"/>
</dbReference>
<evidence type="ECO:0000259" key="2">
    <source>
        <dbReference type="Pfam" id="PF07685"/>
    </source>
</evidence>
<accession>A0A6J6B3B2</accession>